<dbReference type="EMBL" id="BONX01000026">
    <property type="protein sequence ID" value="GIG97506.1"/>
    <property type="molecule type" value="Genomic_DNA"/>
</dbReference>
<organism evidence="2 3">
    <name type="scientific">Plantactinospora mayteni</name>
    <dbReference type="NCBI Taxonomy" id="566021"/>
    <lineage>
        <taxon>Bacteria</taxon>
        <taxon>Bacillati</taxon>
        <taxon>Actinomycetota</taxon>
        <taxon>Actinomycetes</taxon>
        <taxon>Micromonosporales</taxon>
        <taxon>Micromonosporaceae</taxon>
        <taxon>Plantactinospora</taxon>
    </lineage>
</organism>
<proteinExistence type="predicted"/>
<dbReference type="SUPFAM" id="SSF49899">
    <property type="entry name" value="Concanavalin A-like lectins/glucanases"/>
    <property type="match status" value="1"/>
</dbReference>
<protein>
    <recommendedName>
        <fullName evidence="1">GH16 domain-containing protein</fullName>
    </recommendedName>
</protein>
<feature type="domain" description="GH16" evidence="1">
    <location>
        <begin position="1"/>
        <end position="82"/>
    </location>
</feature>
<dbReference type="Gene3D" id="2.60.120.200">
    <property type="match status" value="1"/>
</dbReference>
<evidence type="ECO:0000313" key="3">
    <source>
        <dbReference type="Proteomes" id="UP000621500"/>
    </source>
</evidence>
<dbReference type="PROSITE" id="PS51762">
    <property type="entry name" value="GH16_2"/>
    <property type="match status" value="1"/>
</dbReference>
<keyword evidence="3" id="KW-1185">Reference proteome</keyword>
<dbReference type="Proteomes" id="UP000621500">
    <property type="component" value="Unassembled WGS sequence"/>
</dbReference>
<dbReference type="InterPro" id="IPR000757">
    <property type="entry name" value="Beta-glucanase-like"/>
</dbReference>
<gene>
    <name evidence="2" type="ORF">Pma05_40790</name>
</gene>
<comment type="caution">
    <text evidence="2">The sequence shown here is derived from an EMBL/GenBank/DDBJ whole genome shotgun (WGS) entry which is preliminary data.</text>
</comment>
<dbReference type="InterPro" id="IPR013320">
    <property type="entry name" value="ConA-like_dom_sf"/>
</dbReference>
<accession>A0ABQ4ES61</accession>
<evidence type="ECO:0000313" key="2">
    <source>
        <dbReference type="EMBL" id="GIG97506.1"/>
    </source>
</evidence>
<reference evidence="2 3" key="1">
    <citation type="submission" date="2021-01" db="EMBL/GenBank/DDBJ databases">
        <title>Whole genome shotgun sequence of Plantactinospora mayteni NBRC 109088.</title>
        <authorList>
            <person name="Komaki H."/>
            <person name="Tamura T."/>
        </authorList>
    </citation>
    <scope>NUCLEOTIDE SEQUENCE [LARGE SCALE GENOMIC DNA]</scope>
    <source>
        <strain evidence="2 3">NBRC 109088</strain>
    </source>
</reference>
<sequence length="82" mass="9427">MKGEFQAPSSRGTWPAFWLTGAWSWPPESDILEYKGDSRNWFNTFRTSSDVSSTIVNVSSPGSWHEYRVWMTKVNATDVDIH</sequence>
<name>A0ABQ4ES61_9ACTN</name>
<evidence type="ECO:0000259" key="1">
    <source>
        <dbReference type="PROSITE" id="PS51762"/>
    </source>
</evidence>
<dbReference type="RefSeq" id="WP_203858985.1">
    <property type="nucleotide sequence ID" value="NZ_BAAAZQ010000011.1"/>
</dbReference>